<dbReference type="Proteomes" id="UP000267096">
    <property type="component" value="Unassembled WGS sequence"/>
</dbReference>
<accession>A0A3P6PF21</accession>
<dbReference type="AlphaFoldDB" id="A0A3P6PF21"/>
<proteinExistence type="predicted"/>
<sequence>MISLSSPSIAALTSARALEILLNDWRRLRESIITAM</sequence>
<keyword evidence="2" id="KW-1185">Reference proteome</keyword>
<reference evidence="1 2" key="1">
    <citation type="submission" date="2018-11" db="EMBL/GenBank/DDBJ databases">
        <authorList>
            <consortium name="Pathogen Informatics"/>
        </authorList>
    </citation>
    <scope>NUCLEOTIDE SEQUENCE [LARGE SCALE GENOMIC DNA]</scope>
</reference>
<gene>
    <name evidence="1" type="ORF">ASIM_LOCUS7922</name>
</gene>
<evidence type="ECO:0000313" key="1">
    <source>
        <dbReference type="EMBL" id="VDK30370.1"/>
    </source>
</evidence>
<organism evidence="1 2">
    <name type="scientific">Anisakis simplex</name>
    <name type="common">Herring worm</name>
    <dbReference type="NCBI Taxonomy" id="6269"/>
    <lineage>
        <taxon>Eukaryota</taxon>
        <taxon>Metazoa</taxon>
        <taxon>Ecdysozoa</taxon>
        <taxon>Nematoda</taxon>
        <taxon>Chromadorea</taxon>
        <taxon>Rhabditida</taxon>
        <taxon>Spirurina</taxon>
        <taxon>Ascaridomorpha</taxon>
        <taxon>Ascaridoidea</taxon>
        <taxon>Anisakidae</taxon>
        <taxon>Anisakis</taxon>
        <taxon>Anisakis simplex complex</taxon>
    </lineage>
</organism>
<evidence type="ECO:0000313" key="2">
    <source>
        <dbReference type="Proteomes" id="UP000267096"/>
    </source>
</evidence>
<name>A0A3P6PF21_ANISI</name>
<protein>
    <submittedName>
        <fullName evidence="1">Uncharacterized protein</fullName>
    </submittedName>
</protein>
<dbReference type="EMBL" id="UYRR01020210">
    <property type="protein sequence ID" value="VDK30370.1"/>
    <property type="molecule type" value="Genomic_DNA"/>
</dbReference>